<dbReference type="PROSITE" id="PS01156">
    <property type="entry name" value="TONB_DEPENDENT_REC_2"/>
    <property type="match status" value="1"/>
</dbReference>
<evidence type="ECO:0000256" key="12">
    <source>
        <dbReference type="PROSITE-ProRule" id="PRU01360"/>
    </source>
</evidence>
<feature type="chain" id="PRO_5042473043" evidence="15">
    <location>
        <begin position="22"/>
        <end position="744"/>
    </location>
</feature>
<evidence type="ECO:0000256" key="4">
    <source>
        <dbReference type="ARBA" id="ARBA00022496"/>
    </source>
</evidence>
<evidence type="ECO:0000259" key="17">
    <source>
        <dbReference type="Pfam" id="PF07715"/>
    </source>
</evidence>
<dbReference type="PANTHER" id="PTHR32552">
    <property type="entry name" value="FERRICHROME IRON RECEPTOR-RELATED"/>
    <property type="match status" value="1"/>
</dbReference>
<evidence type="ECO:0000256" key="14">
    <source>
        <dbReference type="RuleBase" id="RU003357"/>
    </source>
</evidence>
<comment type="subcellular location">
    <subcellularLocation>
        <location evidence="1 12">Cell outer membrane</location>
        <topology evidence="1 12">Multi-pass membrane protein</topology>
    </subcellularLocation>
</comment>
<dbReference type="GO" id="GO:0006826">
    <property type="term" value="P:iron ion transport"/>
    <property type="evidence" value="ECO:0007669"/>
    <property type="project" value="UniProtKB-KW"/>
</dbReference>
<feature type="signal peptide" evidence="15">
    <location>
        <begin position="1"/>
        <end position="21"/>
    </location>
</feature>
<feature type="short sequence motif" description="TonB C-terminal box" evidence="13">
    <location>
        <begin position="727"/>
        <end position="744"/>
    </location>
</feature>
<dbReference type="AlphaFoldDB" id="A0AAJ5X3V7"/>
<dbReference type="Proteomes" id="UP001218362">
    <property type="component" value="Chromosome"/>
</dbReference>
<evidence type="ECO:0000256" key="13">
    <source>
        <dbReference type="PROSITE-ProRule" id="PRU10144"/>
    </source>
</evidence>
<protein>
    <submittedName>
        <fullName evidence="18">TonB-dependent receptor</fullName>
    </submittedName>
</protein>
<evidence type="ECO:0000256" key="9">
    <source>
        <dbReference type="ARBA" id="ARBA00023077"/>
    </source>
</evidence>
<keyword evidence="5 12" id="KW-0812">Transmembrane</keyword>
<organism evidence="18 19">
    <name type="scientific">Candidatus Andeanibacterium colombiense</name>
    <dbReference type="NCBI Taxonomy" id="3121345"/>
    <lineage>
        <taxon>Bacteria</taxon>
        <taxon>Pseudomonadati</taxon>
        <taxon>Pseudomonadota</taxon>
        <taxon>Alphaproteobacteria</taxon>
        <taxon>Sphingomonadales</taxon>
        <taxon>Sphingomonadaceae</taxon>
        <taxon>Candidatus Andeanibacterium</taxon>
    </lineage>
</organism>
<dbReference type="InterPro" id="IPR000531">
    <property type="entry name" value="Beta-barrel_TonB"/>
</dbReference>
<evidence type="ECO:0000256" key="5">
    <source>
        <dbReference type="ARBA" id="ARBA00022692"/>
    </source>
</evidence>
<evidence type="ECO:0000256" key="2">
    <source>
        <dbReference type="ARBA" id="ARBA00022448"/>
    </source>
</evidence>
<dbReference type="InterPro" id="IPR039426">
    <property type="entry name" value="TonB-dep_rcpt-like"/>
</dbReference>
<dbReference type="InterPro" id="IPR010917">
    <property type="entry name" value="TonB_rcpt_CS"/>
</dbReference>
<evidence type="ECO:0000256" key="3">
    <source>
        <dbReference type="ARBA" id="ARBA00022452"/>
    </source>
</evidence>
<dbReference type="InterPro" id="IPR012910">
    <property type="entry name" value="Plug_dom"/>
</dbReference>
<dbReference type="GO" id="GO:0009279">
    <property type="term" value="C:cell outer membrane"/>
    <property type="evidence" value="ECO:0007669"/>
    <property type="project" value="UniProtKB-SubCell"/>
</dbReference>
<comment type="similarity">
    <text evidence="12 14">Belongs to the TonB-dependent receptor family.</text>
</comment>
<dbReference type="CDD" id="cd01347">
    <property type="entry name" value="ligand_gated_channel"/>
    <property type="match status" value="1"/>
</dbReference>
<evidence type="ECO:0000313" key="18">
    <source>
        <dbReference type="EMBL" id="WEK45973.1"/>
    </source>
</evidence>
<evidence type="ECO:0000256" key="7">
    <source>
        <dbReference type="ARBA" id="ARBA00023004"/>
    </source>
</evidence>
<keyword evidence="18" id="KW-0675">Receptor</keyword>
<keyword evidence="11 12" id="KW-0998">Cell outer membrane</keyword>
<keyword evidence="10 12" id="KW-0472">Membrane</keyword>
<evidence type="ECO:0000256" key="10">
    <source>
        <dbReference type="ARBA" id="ARBA00023136"/>
    </source>
</evidence>
<keyword evidence="3 12" id="KW-1134">Transmembrane beta strand</keyword>
<evidence type="ECO:0000313" key="19">
    <source>
        <dbReference type="Proteomes" id="UP001218362"/>
    </source>
</evidence>
<keyword evidence="6 15" id="KW-0732">Signal</keyword>
<evidence type="ECO:0000256" key="1">
    <source>
        <dbReference type="ARBA" id="ARBA00004571"/>
    </source>
</evidence>
<keyword evidence="7" id="KW-0408">Iron</keyword>
<evidence type="ECO:0000259" key="16">
    <source>
        <dbReference type="Pfam" id="PF00593"/>
    </source>
</evidence>
<proteinExistence type="inferred from homology"/>
<accession>A0AAJ5X3V7</accession>
<dbReference type="SUPFAM" id="SSF56935">
    <property type="entry name" value="Porins"/>
    <property type="match status" value="1"/>
</dbReference>
<dbReference type="Gene3D" id="2.40.170.20">
    <property type="entry name" value="TonB-dependent receptor, beta-barrel domain"/>
    <property type="match status" value="1"/>
</dbReference>
<keyword evidence="9 14" id="KW-0798">TonB box</keyword>
<keyword evidence="8" id="KW-0406">Ion transport</keyword>
<feature type="domain" description="TonB-dependent receptor plug" evidence="17">
    <location>
        <begin position="50"/>
        <end position="156"/>
    </location>
</feature>
<keyword evidence="2 12" id="KW-0813">Transport</keyword>
<dbReference type="EMBL" id="CP119316">
    <property type="protein sequence ID" value="WEK45973.1"/>
    <property type="molecule type" value="Genomic_DNA"/>
</dbReference>
<evidence type="ECO:0000256" key="11">
    <source>
        <dbReference type="ARBA" id="ARBA00023237"/>
    </source>
</evidence>
<gene>
    <name evidence="18" type="ORF">P0Y56_13180</name>
</gene>
<evidence type="ECO:0000256" key="15">
    <source>
        <dbReference type="SAM" id="SignalP"/>
    </source>
</evidence>
<dbReference type="PANTHER" id="PTHR32552:SF81">
    <property type="entry name" value="TONB-DEPENDENT OUTER MEMBRANE RECEPTOR"/>
    <property type="match status" value="1"/>
</dbReference>
<sequence>MKTSYFAIAIALAGTATPVLAEEALAGASVEASDAPNEIIVTGEKISRSLQDTPTSVQVITSGDIQKQNLVDVYDAIDQTANVTSTFAKSGFTIRGIANTNVTGVGTGDLATVYLDGSPLPRTALSGPLDLWDVSQVEILRGPQSTLQGRNALAGAIIIKTADPTFEWSGKARVMLTDKDDERRFAAAIGGPIVEDQIAFRVAAEHSRADGFITNVTTDDEKAGFREGDMIRGKVLVTPGALPDLRIVASWLHDRHSSGVTYSLGLPGTGWDDRQTAGNRPTIDKTKSDIGTLDASYDLGGGFSLSSVTTWARIRTSNVYDGDNTAADDAYGDLSQDQRTLTEELRLDLDMGPVTGVFGGYYSRLNNMHDRSHSVFSLSPIDDLGLPDSIAPFYPARLHINTSQFYPQTVENLALFGDASWEVAPRLTLRGGFRYDSERQVRANSNAVTLITELPDPADFGPYAATITYVNGLILDQVAAANASSPAVKTKFEAFLPKFGATYEFSDDASLSATVQRGYRSGGSGVNPGRGALYTYDPEYTWNYELALRTQWLDRKLTLNANAFYIDWKQQQVNVQLSGNIYDYQTINAGSSRVYGFEVESRFQPSRGLSLYGSVGYTNTRFTDFTTTIGEVDDLTGNEFANAPHLTLAAGGTWESDAGWFVNLNANYRSAAYQEVLDQSTRQLKAHTVVNAKIGWKNEHFGAYLTATNIFDKKYFDYSYTNGAYQQYLWAEPRMLGLTLEAGF</sequence>
<keyword evidence="4" id="KW-0410">Iron transport</keyword>
<evidence type="ECO:0000256" key="8">
    <source>
        <dbReference type="ARBA" id="ARBA00023065"/>
    </source>
</evidence>
<dbReference type="KEGG" id="acob:P0Y56_13180"/>
<evidence type="ECO:0000256" key="6">
    <source>
        <dbReference type="ARBA" id="ARBA00022729"/>
    </source>
</evidence>
<feature type="domain" description="TonB-dependent receptor-like beta-barrel" evidence="16">
    <location>
        <begin position="257"/>
        <end position="710"/>
    </location>
</feature>
<dbReference type="InterPro" id="IPR036942">
    <property type="entry name" value="Beta-barrel_TonB_sf"/>
</dbReference>
<dbReference type="Pfam" id="PF00593">
    <property type="entry name" value="TonB_dep_Rec_b-barrel"/>
    <property type="match status" value="1"/>
</dbReference>
<reference evidence="18" key="1">
    <citation type="submission" date="2023-03" db="EMBL/GenBank/DDBJ databases">
        <title>Andean soil-derived lignocellulolytic bacterial consortium as a source of novel taxa and putative plastic-active enzymes.</title>
        <authorList>
            <person name="Diaz-Garcia L."/>
            <person name="Chuvochina M."/>
            <person name="Feuerriegel G."/>
            <person name="Bunk B."/>
            <person name="Sproer C."/>
            <person name="Streit W.R."/>
            <person name="Rodriguez L.M."/>
            <person name="Overmann J."/>
            <person name="Jimenez D.J."/>
        </authorList>
    </citation>
    <scope>NUCLEOTIDE SEQUENCE</scope>
    <source>
        <strain evidence="18">MAG 26</strain>
    </source>
</reference>
<dbReference type="Pfam" id="PF07715">
    <property type="entry name" value="Plug"/>
    <property type="match status" value="1"/>
</dbReference>
<name>A0AAJ5X3V7_9SPHN</name>
<dbReference type="PROSITE" id="PS52016">
    <property type="entry name" value="TONB_DEPENDENT_REC_3"/>
    <property type="match status" value="1"/>
</dbReference>